<comment type="caution">
    <text evidence="3">The sequence shown here is derived from an EMBL/GenBank/DDBJ whole genome shotgun (WGS) entry which is preliminary data.</text>
</comment>
<dbReference type="GO" id="GO:0016747">
    <property type="term" value="F:acyltransferase activity, transferring groups other than amino-acyl groups"/>
    <property type="evidence" value="ECO:0007669"/>
    <property type="project" value="UniProtKB-ARBA"/>
</dbReference>
<protein>
    <submittedName>
        <fullName evidence="3">Uncharacterized protein</fullName>
    </submittedName>
</protein>
<dbReference type="InterPro" id="IPR023213">
    <property type="entry name" value="CAT-like_dom_sf"/>
</dbReference>
<dbReference type="InterPro" id="IPR051504">
    <property type="entry name" value="Plant_metabolite_acyltrans"/>
</dbReference>
<evidence type="ECO:0000256" key="2">
    <source>
        <dbReference type="ARBA" id="ARBA00023315"/>
    </source>
</evidence>
<evidence type="ECO:0000256" key="1">
    <source>
        <dbReference type="ARBA" id="ARBA00022679"/>
    </source>
</evidence>
<reference evidence="3 4" key="1">
    <citation type="submission" date="2024-05" db="EMBL/GenBank/DDBJ databases">
        <title>Haplotype-resolved chromosome-level genome assembly of Huyou (Citrus changshanensis).</title>
        <authorList>
            <person name="Miao C."/>
            <person name="Chen W."/>
            <person name="Wu Y."/>
            <person name="Wang L."/>
            <person name="Zhao S."/>
            <person name="Grierson D."/>
            <person name="Xu C."/>
            <person name="Chen K."/>
        </authorList>
    </citation>
    <scope>NUCLEOTIDE SEQUENCE [LARGE SCALE GENOMIC DNA]</scope>
    <source>
        <strain evidence="3">01-14</strain>
        <tissue evidence="3">Leaf</tissue>
    </source>
</reference>
<evidence type="ECO:0000313" key="3">
    <source>
        <dbReference type="EMBL" id="KAK9209068.1"/>
    </source>
</evidence>
<keyword evidence="4" id="KW-1185">Reference proteome</keyword>
<gene>
    <name evidence="3" type="ORF">WN944_001431</name>
</gene>
<dbReference type="Gene3D" id="3.30.559.10">
    <property type="entry name" value="Chloramphenicol acetyltransferase-like domain"/>
    <property type="match status" value="1"/>
</dbReference>
<evidence type="ECO:0000313" key="4">
    <source>
        <dbReference type="Proteomes" id="UP001428341"/>
    </source>
</evidence>
<sequence>MDIKEELWQKVFDFKWERPKKVEVLSIDETEPIAMSDCRDEGGGVEIGVVFDNQNIEVFTFFFHGLRDI</sequence>
<dbReference type="AlphaFoldDB" id="A0AAP0QUS7"/>
<dbReference type="EMBL" id="JBCGBO010000004">
    <property type="protein sequence ID" value="KAK9209068.1"/>
    <property type="molecule type" value="Genomic_DNA"/>
</dbReference>
<organism evidence="3 4">
    <name type="scientific">Citrus x changshan-huyou</name>
    <dbReference type="NCBI Taxonomy" id="2935761"/>
    <lineage>
        <taxon>Eukaryota</taxon>
        <taxon>Viridiplantae</taxon>
        <taxon>Streptophyta</taxon>
        <taxon>Embryophyta</taxon>
        <taxon>Tracheophyta</taxon>
        <taxon>Spermatophyta</taxon>
        <taxon>Magnoliopsida</taxon>
        <taxon>eudicotyledons</taxon>
        <taxon>Gunneridae</taxon>
        <taxon>Pentapetalae</taxon>
        <taxon>rosids</taxon>
        <taxon>malvids</taxon>
        <taxon>Sapindales</taxon>
        <taxon>Rutaceae</taxon>
        <taxon>Aurantioideae</taxon>
        <taxon>Citrus</taxon>
    </lineage>
</organism>
<keyword evidence="1" id="KW-0808">Transferase</keyword>
<dbReference type="PANTHER" id="PTHR31625">
    <property type="match status" value="1"/>
</dbReference>
<keyword evidence="2" id="KW-0012">Acyltransferase</keyword>
<dbReference type="Proteomes" id="UP001428341">
    <property type="component" value="Unassembled WGS sequence"/>
</dbReference>
<name>A0AAP0QUS7_9ROSI</name>
<proteinExistence type="predicted"/>
<accession>A0AAP0QUS7</accession>